<gene>
    <name evidence="1" type="ORF">JKL49_11340</name>
</gene>
<dbReference type="RefSeq" id="WP_215340628.1">
    <property type="nucleotide sequence ID" value="NZ_JAGSGD010000001.1"/>
</dbReference>
<protein>
    <submittedName>
        <fullName evidence="1">Uncharacterized protein</fullName>
    </submittedName>
</protein>
<dbReference type="AlphaFoldDB" id="A0A941HX60"/>
<comment type="caution">
    <text evidence="1">The sequence shown here is derived from an EMBL/GenBank/DDBJ whole genome shotgun (WGS) entry which is preliminary data.</text>
</comment>
<evidence type="ECO:0000313" key="1">
    <source>
        <dbReference type="EMBL" id="MBR7619982.1"/>
    </source>
</evidence>
<dbReference type="Proteomes" id="UP000622580">
    <property type="component" value="Unassembled WGS sequence"/>
</dbReference>
<keyword evidence="2" id="KW-1185">Reference proteome</keyword>
<evidence type="ECO:0000313" key="2">
    <source>
        <dbReference type="Proteomes" id="UP000622580"/>
    </source>
</evidence>
<organism evidence="1 2">
    <name type="scientific">Phenylobacterium glaciei</name>
    <dbReference type="NCBI Taxonomy" id="2803784"/>
    <lineage>
        <taxon>Bacteria</taxon>
        <taxon>Pseudomonadati</taxon>
        <taxon>Pseudomonadota</taxon>
        <taxon>Alphaproteobacteria</taxon>
        <taxon>Caulobacterales</taxon>
        <taxon>Caulobacteraceae</taxon>
        <taxon>Phenylobacterium</taxon>
    </lineage>
</organism>
<proteinExistence type="predicted"/>
<sequence length="225" mass="24992">MLHAFITKRVRRILARDRLEHTNAKNEDAITSMVFSPLAFMEAPQAMAALDQLLDGAVGRRAAGRTVAQHEIHLWPAGLQAVKLVGDGVSRCEPDLVAHFKFTTGPDLLVIGEMKWDWPMAPGQLKREIDREIAAVRSRWPGEQLPFVLSKYRYPGGIQGVECLTWVDVANRLEACEETSPGRWACLVRQFLELADVAGFGGFPQRLGPSLGSHNRFAFWSATDG</sequence>
<dbReference type="EMBL" id="JAGSGD010000001">
    <property type="protein sequence ID" value="MBR7619982.1"/>
    <property type="molecule type" value="Genomic_DNA"/>
</dbReference>
<name>A0A941HX60_9CAUL</name>
<accession>A0A941HX60</accession>
<reference evidence="1" key="1">
    <citation type="submission" date="2021-04" db="EMBL/GenBank/DDBJ databases">
        <title>Draft genome assembly of strain Phenylobacterium sp. 20VBR1 using MiniION and Illumina platforms.</title>
        <authorList>
            <person name="Thomas F.A."/>
            <person name="Krishnan K.P."/>
            <person name="Sinha R.K."/>
        </authorList>
    </citation>
    <scope>NUCLEOTIDE SEQUENCE</scope>
    <source>
        <strain evidence="1">20VBR1</strain>
    </source>
</reference>